<evidence type="ECO:0000313" key="2">
    <source>
        <dbReference type="Proteomes" id="UP000246303"/>
    </source>
</evidence>
<reference evidence="1 2" key="1">
    <citation type="submission" date="2018-05" db="EMBL/GenBank/DDBJ databases">
        <title>Genetic diversity of glacier-inhabiting Cryobacterium bacteria in China and description of Cryobacterium mengkeensis sp. nov. and Arthrobacter glacialis sp. nov.</title>
        <authorList>
            <person name="Liu Q."/>
            <person name="Xin Y.-H."/>
        </authorList>
    </citation>
    <scope>NUCLEOTIDE SEQUENCE [LARGE SCALE GENOMIC DNA]</scope>
    <source>
        <strain evidence="1 2">GP3</strain>
    </source>
</reference>
<dbReference type="AlphaFoldDB" id="A0A2V3DN10"/>
<accession>A0A2V3DN10</accession>
<dbReference type="Proteomes" id="UP000246303">
    <property type="component" value="Unassembled WGS sequence"/>
</dbReference>
<dbReference type="SUPFAM" id="SSF55961">
    <property type="entry name" value="Bet v1-like"/>
    <property type="match status" value="1"/>
</dbReference>
<evidence type="ECO:0000313" key="1">
    <source>
        <dbReference type="EMBL" id="PXA63879.1"/>
    </source>
</evidence>
<proteinExistence type="predicted"/>
<dbReference type="RefSeq" id="WP_110107985.1">
    <property type="nucleotide sequence ID" value="NZ_JACBZZ010000001.1"/>
</dbReference>
<sequence>MQNLFSHVHEPDYVSLQPTEEAALEVVIGVPSDEAFDGFTDGIHLWWPVAEQSVFGESSHVAMLRDHLVEESLEGEEIILADIESWESPTHLSLVWAFGNESVEEREVDISFDLVEGGMTRVKATFHTLQGLDSLGEGEFFCDWSLILSRYARFMGGAVQLD</sequence>
<protein>
    <recommendedName>
        <fullName evidence="3">ATPase</fullName>
    </recommendedName>
</protein>
<dbReference type="EMBL" id="QHLZ01000028">
    <property type="protein sequence ID" value="PXA63879.1"/>
    <property type="molecule type" value="Genomic_DNA"/>
</dbReference>
<comment type="caution">
    <text evidence="1">The sequence shown here is derived from an EMBL/GenBank/DDBJ whole genome shotgun (WGS) entry which is preliminary data.</text>
</comment>
<evidence type="ECO:0008006" key="3">
    <source>
        <dbReference type="Google" id="ProtNLM"/>
    </source>
</evidence>
<dbReference type="Gene3D" id="3.30.530.20">
    <property type="match status" value="1"/>
</dbReference>
<name>A0A2V3DN10_9MICC</name>
<gene>
    <name evidence="1" type="ORF">CVS29_18050</name>
</gene>
<organism evidence="1 2">
    <name type="scientific">Arthrobacter psychrochitiniphilus</name>
    <dbReference type="NCBI Taxonomy" id="291045"/>
    <lineage>
        <taxon>Bacteria</taxon>
        <taxon>Bacillati</taxon>
        <taxon>Actinomycetota</taxon>
        <taxon>Actinomycetes</taxon>
        <taxon>Micrococcales</taxon>
        <taxon>Micrococcaceae</taxon>
        <taxon>Arthrobacter</taxon>
    </lineage>
</organism>
<dbReference type="InterPro" id="IPR023393">
    <property type="entry name" value="START-like_dom_sf"/>
</dbReference>
<keyword evidence="2" id="KW-1185">Reference proteome</keyword>